<keyword evidence="13" id="KW-1185">Reference proteome</keyword>
<dbReference type="GO" id="GO:0003899">
    <property type="term" value="F:DNA-directed RNA polymerase activity"/>
    <property type="evidence" value="ECO:0007669"/>
    <property type="project" value="UniProtKB-EC"/>
</dbReference>
<evidence type="ECO:0000256" key="7">
    <source>
        <dbReference type="ARBA" id="ARBA00023163"/>
    </source>
</evidence>
<evidence type="ECO:0000256" key="2">
    <source>
        <dbReference type="ARBA" id="ARBA00012418"/>
    </source>
</evidence>
<evidence type="ECO:0000256" key="3">
    <source>
        <dbReference type="ARBA" id="ARBA00013725"/>
    </source>
</evidence>
<dbReference type="NCBIfam" id="NF001579">
    <property type="entry name" value="PRK00392.6-2"/>
    <property type="match status" value="1"/>
</dbReference>
<protein>
    <recommendedName>
        <fullName evidence="3 11">DNA-directed RNA polymerase subunit omega</fullName>
        <shortName evidence="11">RNAP omega subunit</shortName>
        <ecNumber evidence="2 11">2.7.7.6</ecNumber>
    </recommendedName>
    <alternativeName>
        <fullName evidence="9 11">RNA polymerase omega subunit</fullName>
    </alternativeName>
    <alternativeName>
        <fullName evidence="8 11">Transcriptase subunit omega</fullName>
    </alternativeName>
</protein>
<dbReference type="SMART" id="SM01409">
    <property type="entry name" value="RNA_pol_Rpb6"/>
    <property type="match status" value="1"/>
</dbReference>
<evidence type="ECO:0000256" key="9">
    <source>
        <dbReference type="ARBA" id="ARBA00030998"/>
    </source>
</evidence>
<comment type="similarity">
    <text evidence="1 11">Belongs to the RNA polymerase subunit omega family.</text>
</comment>
<name>A0ABT7HNM0_9BACT</name>
<dbReference type="SUPFAM" id="SSF63562">
    <property type="entry name" value="RPB6/omega subunit-like"/>
    <property type="match status" value="1"/>
</dbReference>
<evidence type="ECO:0000313" key="13">
    <source>
        <dbReference type="Proteomes" id="UP001173801"/>
    </source>
</evidence>
<proteinExistence type="inferred from homology"/>
<dbReference type="HAMAP" id="MF_00366">
    <property type="entry name" value="RNApol_bact_RpoZ"/>
    <property type="match status" value="1"/>
</dbReference>
<dbReference type="InterPro" id="IPR036161">
    <property type="entry name" value="RPB6/omega-like_sf"/>
</dbReference>
<evidence type="ECO:0000256" key="10">
    <source>
        <dbReference type="ARBA" id="ARBA00048552"/>
    </source>
</evidence>
<sequence>MRTEQITAQALKQLGDDRYKLSLVVAKRAEAIANGAEILVNTDTSKLKPADIALLEVAQGKIGLEAIIETK</sequence>
<dbReference type="InterPro" id="IPR006110">
    <property type="entry name" value="Pol_omega/Rpo6/RPB6"/>
</dbReference>
<dbReference type="InterPro" id="IPR003716">
    <property type="entry name" value="DNA-dir_RNA_pol_omega"/>
</dbReference>
<dbReference type="RefSeq" id="WP_284937082.1">
    <property type="nucleotide sequence ID" value="NZ_JANURM010000002.1"/>
</dbReference>
<gene>
    <name evidence="11" type="primary">rpoZ</name>
    <name evidence="12" type="ORF">NYG85_03455</name>
</gene>
<evidence type="ECO:0000313" key="12">
    <source>
        <dbReference type="EMBL" id="MDL0088434.1"/>
    </source>
</evidence>
<evidence type="ECO:0000256" key="5">
    <source>
        <dbReference type="ARBA" id="ARBA00022679"/>
    </source>
</evidence>
<comment type="catalytic activity">
    <reaction evidence="10 11">
        <text>RNA(n) + a ribonucleoside 5'-triphosphate = RNA(n+1) + diphosphate</text>
        <dbReference type="Rhea" id="RHEA:21248"/>
        <dbReference type="Rhea" id="RHEA-COMP:14527"/>
        <dbReference type="Rhea" id="RHEA-COMP:17342"/>
        <dbReference type="ChEBI" id="CHEBI:33019"/>
        <dbReference type="ChEBI" id="CHEBI:61557"/>
        <dbReference type="ChEBI" id="CHEBI:140395"/>
        <dbReference type="EC" id="2.7.7.6"/>
    </reaction>
</comment>
<evidence type="ECO:0000256" key="8">
    <source>
        <dbReference type="ARBA" id="ARBA00029924"/>
    </source>
</evidence>
<dbReference type="GO" id="GO:0000428">
    <property type="term" value="C:DNA-directed RNA polymerase complex"/>
    <property type="evidence" value="ECO:0007669"/>
    <property type="project" value="UniProtKB-KW"/>
</dbReference>
<keyword evidence="5 11" id="KW-0808">Transferase</keyword>
<accession>A0ABT7HNM0</accession>
<keyword evidence="6 11" id="KW-0548">Nucleotidyltransferase</keyword>
<dbReference type="Pfam" id="PF01192">
    <property type="entry name" value="RNA_pol_Rpb6"/>
    <property type="match status" value="1"/>
</dbReference>
<keyword evidence="4 11" id="KW-0240">DNA-directed RNA polymerase</keyword>
<dbReference type="EC" id="2.7.7.6" evidence="2 11"/>
<dbReference type="EMBL" id="JANURM010000002">
    <property type="protein sequence ID" value="MDL0088434.1"/>
    <property type="molecule type" value="Genomic_DNA"/>
</dbReference>
<comment type="function">
    <text evidence="11">Promotes RNA polymerase assembly. Latches the N- and C-terminal regions of the beta' subunit thereby facilitating its interaction with the beta and alpha subunits.</text>
</comment>
<evidence type="ECO:0000256" key="11">
    <source>
        <dbReference type="HAMAP-Rule" id="MF_00366"/>
    </source>
</evidence>
<evidence type="ECO:0000256" key="4">
    <source>
        <dbReference type="ARBA" id="ARBA00022478"/>
    </source>
</evidence>
<reference evidence="12" key="2">
    <citation type="journal article" date="2023" name="Microorganisms">
        <title>Isolation and Genomic Characteristics of Cat-Borne Campylobacter felis sp. nov. and Sheep-Borne Campylobacter ovis sp. nov.</title>
        <authorList>
            <person name="Wang H."/>
            <person name="Li Y."/>
            <person name="Gu Y."/>
            <person name="Zhou G."/>
            <person name="Chen X."/>
            <person name="Zhang X."/>
            <person name="Shao Z."/>
            <person name="Zhang J."/>
            <person name="Zhang M."/>
        </authorList>
    </citation>
    <scope>NUCLEOTIDE SEQUENCE</scope>
    <source>
        <strain evidence="12">PS10</strain>
    </source>
</reference>
<evidence type="ECO:0000256" key="6">
    <source>
        <dbReference type="ARBA" id="ARBA00022695"/>
    </source>
</evidence>
<organism evidence="12 13">
    <name type="scientific">Campylobacter gastrosuis</name>
    <dbReference type="NCBI Taxonomy" id="2974576"/>
    <lineage>
        <taxon>Bacteria</taxon>
        <taxon>Pseudomonadati</taxon>
        <taxon>Campylobacterota</taxon>
        <taxon>Epsilonproteobacteria</taxon>
        <taxon>Campylobacterales</taxon>
        <taxon>Campylobacteraceae</taxon>
        <taxon>Campylobacter</taxon>
    </lineage>
</organism>
<reference evidence="12" key="1">
    <citation type="submission" date="2022-08" db="EMBL/GenBank/DDBJ databases">
        <authorList>
            <person name="Wang H."/>
        </authorList>
    </citation>
    <scope>NUCLEOTIDE SEQUENCE</scope>
    <source>
        <strain evidence="12">PS10</strain>
    </source>
</reference>
<comment type="subunit">
    <text evidence="11">The RNAP catalytic core consists of 2 alpha, 1 beta, 1 beta' and 1 omega subunit. When a sigma factor is associated with the core the holoenzyme is formed, which can initiate transcription.</text>
</comment>
<dbReference type="Gene3D" id="3.90.940.10">
    <property type="match status" value="1"/>
</dbReference>
<evidence type="ECO:0000256" key="1">
    <source>
        <dbReference type="ARBA" id="ARBA00006711"/>
    </source>
</evidence>
<comment type="caution">
    <text evidence="12">The sequence shown here is derived from an EMBL/GenBank/DDBJ whole genome shotgun (WGS) entry which is preliminary data.</text>
</comment>
<dbReference type="Proteomes" id="UP001173801">
    <property type="component" value="Unassembled WGS sequence"/>
</dbReference>
<keyword evidence="7 11" id="KW-0804">Transcription</keyword>